<dbReference type="eggNOG" id="ENOG5033A0U">
    <property type="taxonomic scope" value="Bacteria"/>
</dbReference>
<dbReference type="HOGENOM" id="CLU_972894_0_0_12"/>
<protein>
    <submittedName>
        <fullName evidence="2">Uncharacterized protein</fullName>
    </submittedName>
</protein>
<evidence type="ECO:0000256" key="1">
    <source>
        <dbReference type="SAM" id="Phobius"/>
    </source>
</evidence>
<dbReference type="EMBL" id="CP003282">
    <property type="protein sequence ID" value="AFG38565.1"/>
    <property type="molecule type" value="Genomic_DNA"/>
</dbReference>
<dbReference type="AlphaFoldDB" id="H9UM22"/>
<dbReference type="OrthoDB" id="350339at2"/>
<dbReference type="PATRIC" id="fig|889378.3.peg.2511"/>
<keyword evidence="1" id="KW-0812">Transmembrane</keyword>
<gene>
    <name evidence="2" type="ordered locus">Spiaf_2535</name>
</gene>
<dbReference type="KEGG" id="sfc:Spiaf_2535"/>
<feature type="transmembrane region" description="Helical" evidence="1">
    <location>
        <begin position="141"/>
        <end position="160"/>
    </location>
</feature>
<dbReference type="Proteomes" id="UP000007383">
    <property type="component" value="Chromosome"/>
</dbReference>
<dbReference type="STRING" id="889378.Spiaf_2535"/>
<keyword evidence="1" id="KW-1133">Transmembrane helix</keyword>
<keyword evidence="1" id="KW-0472">Membrane</keyword>
<sequence length="301" mass="34072">MKRWSCVAALLLLGAGFSGISALQVLESTYFPPQFFVGDRVEHVLIVRSERAEHLREPEQLPVSQWVEIHSLQVQPHPGRDTAEIRMSFSAFVPGTLTLPAINLGPETLRGREVLVRSLQPEYGNELREARDQLLLPGTTLSLWLISAVVVLLPLFWLMISHYGHNWLAAVSARLSAIRPYRRLRSGLRRLARNLDSLSAKDFYIELLSSLRQYFSEKTGQDCMSATTYEVSRILDTLTDNPDAVRELQEVFRYGDLVKFAGAAAPVDVRRQHLAKVFRVAAVIEQKEPDLPPQVMRHVHT</sequence>
<evidence type="ECO:0000313" key="3">
    <source>
        <dbReference type="Proteomes" id="UP000007383"/>
    </source>
</evidence>
<name>H9UM22_SPIAZ</name>
<evidence type="ECO:0000313" key="2">
    <source>
        <dbReference type="EMBL" id="AFG38565.1"/>
    </source>
</evidence>
<keyword evidence="3" id="KW-1185">Reference proteome</keyword>
<dbReference type="RefSeq" id="WP_014456547.1">
    <property type="nucleotide sequence ID" value="NC_017098.1"/>
</dbReference>
<organism evidence="2 3">
    <name type="scientific">Spirochaeta africana (strain ATCC 700263 / DSM 8902 / Z-7692)</name>
    <dbReference type="NCBI Taxonomy" id="889378"/>
    <lineage>
        <taxon>Bacteria</taxon>
        <taxon>Pseudomonadati</taxon>
        <taxon>Spirochaetota</taxon>
        <taxon>Spirochaetia</taxon>
        <taxon>Spirochaetales</taxon>
        <taxon>Spirochaetaceae</taxon>
        <taxon>Spirochaeta</taxon>
    </lineage>
</organism>
<accession>H9UM22</accession>
<reference evidence="3" key="1">
    <citation type="journal article" date="2013" name="Stand. Genomic Sci.">
        <title>Complete genome sequence of the halophilic bacterium Spirochaeta africana type strain (Z-7692(T)) from the alkaline Lake Magadi in the East African Rift.</title>
        <authorList>
            <person name="Liolos K."/>
            <person name="Abt B."/>
            <person name="Scheuner C."/>
            <person name="Teshima H."/>
            <person name="Held B."/>
            <person name="Lapidus A."/>
            <person name="Nolan M."/>
            <person name="Lucas S."/>
            <person name="Deshpande S."/>
            <person name="Cheng J.F."/>
            <person name="Tapia R."/>
            <person name="Goodwin L.A."/>
            <person name="Pitluck S."/>
            <person name="Pagani I."/>
            <person name="Ivanova N."/>
            <person name="Mavromatis K."/>
            <person name="Mikhailova N."/>
            <person name="Huntemann M."/>
            <person name="Pati A."/>
            <person name="Chen A."/>
            <person name="Palaniappan K."/>
            <person name="Land M."/>
            <person name="Rohde M."/>
            <person name="Tindall B.J."/>
            <person name="Detter J.C."/>
            <person name="Goker M."/>
            <person name="Bristow J."/>
            <person name="Eisen J.A."/>
            <person name="Markowitz V."/>
            <person name="Hugenholtz P."/>
            <person name="Woyke T."/>
            <person name="Klenk H.P."/>
            <person name="Kyrpides N.C."/>
        </authorList>
    </citation>
    <scope>NUCLEOTIDE SEQUENCE</scope>
    <source>
        <strain evidence="3">ATCC 700263 / DSM 8902 / Z-7692</strain>
    </source>
</reference>
<proteinExistence type="predicted"/>